<sequence length="54" mass="5866">MTVPAFGDPAIEVAASPADAGRERAGWREWWMALPSVDRDRPAADVLAEIRDDG</sequence>
<evidence type="ECO:0000313" key="1">
    <source>
        <dbReference type="EMBL" id="NDL60999.1"/>
    </source>
</evidence>
<dbReference type="EMBL" id="WLZY01000016">
    <property type="protein sequence ID" value="NDL60999.1"/>
    <property type="molecule type" value="Genomic_DNA"/>
</dbReference>
<dbReference type="RefSeq" id="WP_162453716.1">
    <property type="nucleotide sequence ID" value="NZ_WLZY01000016.1"/>
</dbReference>
<comment type="caution">
    <text evidence="1">The sequence shown here is derived from an EMBL/GenBank/DDBJ whole genome shotgun (WGS) entry which is preliminary data.</text>
</comment>
<name>A0A7K3MCE9_9ACTN</name>
<dbReference type="AlphaFoldDB" id="A0A7K3MCE9"/>
<keyword evidence="2" id="KW-1185">Reference proteome</keyword>
<organism evidence="1 2">
    <name type="scientific">Phytoactinopolyspora mesophila</name>
    <dbReference type="NCBI Taxonomy" id="2650750"/>
    <lineage>
        <taxon>Bacteria</taxon>
        <taxon>Bacillati</taxon>
        <taxon>Actinomycetota</taxon>
        <taxon>Actinomycetes</taxon>
        <taxon>Jiangellales</taxon>
        <taxon>Jiangellaceae</taxon>
        <taxon>Phytoactinopolyspora</taxon>
    </lineage>
</organism>
<dbReference type="Proteomes" id="UP000460435">
    <property type="component" value="Unassembled WGS sequence"/>
</dbReference>
<evidence type="ECO:0000313" key="2">
    <source>
        <dbReference type="Proteomes" id="UP000460435"/>
    </source>
</evidence>
<gene>
    <name evidence="1" type="ORF">F7O44_28395</name>
</gene>
<protein>
    <submittedName>
        <fullName evidence="1">Uncharacterized protein</fullName>
    </submittedName>
</protein>
<accession>A0A7K3MCE9</accession>
<reference evidence="1 2" key="1">
    <citation type="submission" date="2019-11" db="EMBL/GenBank/DDBJ databases">
        <authorList>
            <person name="Li X.-J."/>
            <person name="Feng X.-M."/>
        </authorList>
    </citation>
    <scope>NUCLEOTIDE SEQUENCE [LARGE SCALE GENOMIC DNA]</scope>
    <source>
        <strain evidence="1 2">XMNu-373</strain>
    </source>
</reference>
<proteinExistence type="predicted"/>